<dbReference type="GO" id="GO:0000981">
    <property type="term" value="F:DNA-binding transcription factor activity, RNA polymerase II-specific"/>
    <property type="evidence" value="ECO:0007669"/>
    <property type="project" value="TreeGrafter"/>
</dbReference>
<feature type="non-terminal residue" evidence="2">
    <location>
        <position position="1"/>
    </location>
</feature>
<dbReference type="Proteomes" id="UP000678393">
    <property type="component" value="Unassembled WGS sequence"/>
</dbReference>
<reference evidence="2" key="1">
    <citation type="submission" date="2021-04" db="EMBL/GenBank/DDBJ databases">
        <authorList>
            <consortium name="Molecular Ecology Group"/>
        </authorList>
    </citation>
    <scope>NUCLEOTIDE SEQUENCE</scope>
</reference>
<protein>
    <submittedName>
        <fullName evidence="2">Uncharacterized protein</fullName>
    </submittedName>
</protein>
<dbReference type="OrthoDB" id="10257567at2759"/>
<keyword evidence="3" id="KW-1185">Reference proteome</keyword>
<name>A0A8S3YZS5_9EUPU</name>
<gene>
    <name evidence="2" type="ORF">CUNI_LOCUS8231</name>
</gene>
<proteinExistence type="predicted"/>
<dbReference type="PANTHER" id="PTHR14043:SF2">
    <property type="entry name" value="HOMEOBOX PROTEIN CUT"/>
    <property type="match status" value="1"/>
</dbReference>
<feature type="non-terminal residue" evidence="2">
    <location>
        <position position="84"/>
    </location>
</feature>
<keyword evidence="1" id="KW-0175">Coiled coil</keyword>
<evidence type="ECO:0000313" key="3">
    <source>
        <dbReference type="Proteomes" id="UP000678393"/>
    </source>
</evidence>
<dbReference type="GO" id="GO:0000977">
    <property type="term" value="F:RNA polymerase II transcription regulatory region sequence-specific DNA binding"/>
    <property type="evidence" value="ECO:0007669"/>
    <property type="project" value="TreeGrafter"/>
</dbReference>
<dbReference type="GO" id="GO:0005634">
    <property type="term" value="C:nucleus"/>
    <property type="evidence" value="ECO:0007669"/>
    <property type="project" value="TreeGrafter"/>
</dbReference>
<sequence length="84" mass="9723">VARLEAELHAKNQAFHVLEEKLRTQDNYEDVKRELRLLRSTEFADAYEESPCGDRKSLEVLLLEKPKLLTTDRAHLKLISSCLS</sequence>
<evidence type="ECO:0000256" key="1">
    <source>
        <dbReference type="ARBA" id="ARBA00023054"/>
    </source>
</evidence>
<evidence type="ECO:0000313" key="2">
    <source>
        <dbReference type="EMBL" id="CAG5122673.1"/>
    </source>
</evidence>
<dbReference type="PANTHER" id="PTHR14043">
    <property type="entry name" value="CCAAT DISPLACEMENT PROTEIN-RELATED"/>
    <property type="match status" value="1"/>
</dbReference>
<organism evidence="2 3">
    <name type="scientific">Candidula unifasciata</name>
    <dbReference type="NCBI Taxonomy" id="100452"/>
    <lineage>
        <taxon>Eukaryota</taxon>
        <taxon>Metazoa</taxon>
        <taxon>Spiralia</taxon>
        <taxon>Lophotrochozoa</taxon>
        <taxon>Mollusca</taxon>
        <taxon>Gastropoda</taxon>
        <taxon>Heterobranchia</taxon>
        <taxon>Euthyneura</taxon>
        <taxon>Panpulmonata</taxon>
        <taxon>Eupulmonata</taxon>
        <taxon>Stylommatophora</taxon>
        <taxon>Helicina</taxon>
        <taxon>Helicoidea</taxon>
        <taxon>Geomitridae</taxon>
        <taxon>Candidula</taxon>
    </lineage>
</organism>
<dbReference type="EMBL" id="CAJHNH020001336">
    <property type="protein sequence ID" value="CAG5122673.1"/>
    <property type="molecule type" value="Genomic_DNA"/>
</dbReference>
<accession>A0A8S3YZS5</accession>
<dbReference type="AlphaFoldDB" id="A0A8S3YZS5"/>
<comment type="caution">
    <text evidence="2">The sequence shown here is derived from an EMBL/GenBank/DDBJ whole genome shotgun (WGS) entry which is preliminary data.</text>
</comment>